<proteinExistence type="predicted"/>
<dbReference type="InterPro" id="IPR001387">
    <property type="entry name" value="Cro/C1-type_HTH"/>
</dbReference>
<feature type="region of interest" description="Disordered" evidence="1">
    <location>
        <begin position="611"/>
        <end position="631"/>
    </location>
</feature>
<evidence type="ECO:0000313" key="3">
    <source>
        <dbReference type="EMBL" id="PEJ36264.1"/>
    </source>
</evidence>
<name>A0AAX0S8D7_9BACI</name>
<dbReference type="SUPFAM" id="SSF47413">
    <property type="entry name" value="lambda repressor-like DNA-binding domains"/>
    <property type="match status" value="1"/>
</dbReference>
<feature type="domain" description="HTH cro/C1-type" evidence="2">
    <location>
        <begin position="636"/>
        <end position="672"/>
    </location>
</feature>
<reference evidence="3 4" key="1">
    <citation type="submission" date="2017-09" db="EMBL/GenBank/DDBJ databases">
        <title>Large-scale bioinformatics analysis of Bacillus genomes uncovers conserved roles of natural products in bacterial physiology.</title>
        <authorList>
            <consortium name="Agbiome Team Llc"/>
            <person name="Bleich R.M."/>
            <person name="Kirk G.J."/>
            <person name="Santa Maria K.C."/>
            <person name="Allen S.E."/>
            <person name="Farag S."/>
            <person name="Shank E.A."/>
            <person name="Bowers A."/>
        </authorList>
    </citation>
    <scope>NUCLEOTIDE SEQUENCE [LARGE SCALE GENOMIC DNA]</scope>
    <source>
        <strain evidence="3 4">AFS003229</strain>
    </source>
</reference>
<dbReference type="GO" id="GO:0003677">
    <property type="term" value="F:DNA binding"/>
    <property type="evidence" value="ECO:0007669"/>
    <property type="project" value="InterPro"/>
</dbReference>
<dbReference type="Gene3D" id="1.10.260.40">
    <property type="entry name" value="lambda repressor-like DNA-binding domains"/>
    <property type="match status" value="1"/>
</dbReference>
<comment type="caution">
    <text evidence="3">The sequence shown here is derived from an EMBL/GenBank/DDBJ whole genome shotgun (WGS) entry which is preliminary data.</text>
</comment>
<protein>
    <submittedName>
        <fullName evidence="3">Transcriptional regulator</fullName>
    </submittedName>
</protein>
<gene>
    <name evidence="3" type="ORF">CN689_04835</name>
</gene>
<dbReference type="PROSITE" id="PS50943">
    <property type="entry name" value="HTH_CROC1"/>
    <property type="match status" value="1"/>
</dbReference>
<accession>A0AAX0S8D7</accession>
<dbReference type="RefSeq" id="WP_098175052.1">
    <property type="nucleotide sequence ID" value="NZ_NUEQ01000010.1"/>
</dbReference>
<dbReference type="CDD" id="cd00093">
    <property type="entry name" value="HTH_XRE"/>
    <property type="match status" value="1"/>
</dbReference>
<organism evidence="3 4">
    <name type="scientific">Peribacillus butanolivorans</name>
    <dbReference type="NCBI Taxonomy" id="421767"/>
    <lineage>
        <taxon>Bacteria</taxon>
        <taxon>Bacillati</taxon>
        <taxon>Bacillota</taxon>
        <taxon>Bacilli</taxon>
        <taxon>Bacillales</taxon>
        <taxon>Bacillaceae</taxon>
        <taxon>Peribacillus</taxon>
    </lineage>
</organism>
<dbReference type="InterPro" id="IPR010982">
    <property type="entry name" value="Lambda_DNA-bd_dom_sf"/>
</dbReference>
<evidence type="ECO:0000313" key="4">
    <source>
        <dbReference type="Proteomes" id="UP000220106"/>
    </source>
</evidence>
<sequence length="692" mass="81465">MQKSKNKHSETMDRSETNDSIQYLSNRWSSKINNFLVLCIYEQNNHYHDFNKVFKSHKLEGSTGFLTFKDGLNNKSFVIWENAYKENEELFAKLRLTARNETISQIAQNVVFYLLCEYERISSKSHAILKEKQLIEDSIYQMEKVLKNDTFLAEKPVWDEFNSWFRLQIKECILEEIAISIGFNEMERLDVQELNKLFYHFLTKNFAENKEFVSKITYIVNGYTQEWVDKIIFEFNLETSTIEKIENLLCFKKDSFQTSDLLLSTIRDFSFNFTIQDHLLVMNSAPYQSVRDAIYKKNFGNDGDIPWPATPIQKGNTEGFIQIIPIEYNHTSIIEHAIVKEAWNRVQLLSDVDVDVFDALCSLFLSKARHNEEIVEIYLNDLLSIRGLKPKLGGDGRRGGYEARQREQILKSLTNIQSIWININKAVIYEKGKPVQTTLQGRTFIFKDYTGEEYGISEETCRKKITFTIDKVFAKYLNGSARQVALLSIKALQYNPYRQIWEKRLTRYLSWRWRTQARKGDFLQPNKTSTLLESIGEKMNNRTPSRTRERFEKAMDTLLEDGVIASWHYEKWDESIADYKGWASIWLNSMILIEPPEIIKDQYRSIEKKQKVRSDIRQSQQDSNSQKRSENIGEQIKITRKILNLSLYQLAEELEISAPYVSNIERGIKRPSHKIRTKMIKWLEKQDHKNKS</sequence>
<dbReference type="Proteomes" id="UP000220106">
    <property type="component" value="Unassembled WGS sequence"/>
</dbReference>
<evidence type="ECO:0000256" key="1">
    <source>
        <dbReference type="SAM" id="MobiDB-lite"/>
    </source>
</evidence>
<dbReference type="AlphaFoldDB" id="A0AAX0S8D7"/>
<evidence type="ECO:0000259" key="2">
    <source>
        <dbReference type="PROSITE" id="PS50943"/>
    </source>
</evidence>
<dbReference type="Pfam" id="PF01381">
    <property type="entry name" value="HTH_3"/>
    <property type="match status" value="1"/>
</dbReference>
<dbReference type="EMBL" id="NUEQ01000010">
    <property type="protein sequence ID" value="PEJ36264.1"/>
    <property type="molecule type" value="Genomic_DNA"/>
</dbReference>